<accession>A0ABN8B4Q0</accession>
<dbReference type="EMBL" id="OU963917">
    <property type="protein sequence ID" value="CAH0403496.1"/>
    <property type="molecule type" value="Genomic_DNA"/>
</dbReference>
<dbReference type="InterPro" id="IPR036723">
    <property type="entry name" value="Alpha-catenin/vinculin-like_sf"/>
</dbReference>
<dbReference type="Pfam" id="PF01044">
    <property type="entry name" value="Vinculin"/>
    <property type="match status" value="2"/>
</dbReference>
<dbReference type="CDD" id="cd14473">
    <property type="entry name" value="FERM_B-lobe"/>
    <property type="match status" value="1"/>
</dbReference>
<evidence type="ECO:0000313" key="6">
    <source>
        <dbReference type="EMBL" id="CAH0403496.1"/>
    </source>
</evidence>
<evidence type="ECO:0000313" key="7">
    <source>
        <dbReference type="Proteomes" id="UP001153292"/>
    </source>
</evidence>
<proteinExistence type="inferred from homology"/>
<feature type="coiled-coil region" evidence="4">
    <location>
        <begin position="2445"/>
        <end position="2472"/>
    </location>
</feature>
<dbReference type="Gene3D" id="1.20.120.230">
    <property type="entry name" value="Alpha-catenin/vinculin-like"/>
    <property type="match status" value="6"/>
</dbReference>
<evidence type="ECO:0000256" key="3">
    <source>
        <dbReference type="ARBA" id="ARBA00022490"/>
    </source>
</evidence>
<dbReference type="InterPro" id="IPR032425">
    <property type="entry name" value="FERM_f0"/>
</dbReference>
<keyword evidence="4" id="KW-0175">Coiled coil</keyword>
<dbReference type="Proteomes" id="UP001153292">
    <property type="component" value="Chromosome 24"/>
</dbReference>
<feature type="domain" description="FERM" evidence="5">
    <location>
        <begin position="87"/>
        <end position="412"/>
    </location>
</feature>
<reference evidence="6" key="1">
    <citation type="submission" date="2021-12" db="EMBL/GenBank/DDBJ databases">
        <authorList>
            <person name="King R."/>
        </authorList>
    </citation>
    <scope>NUCLEOTIDE SEQUENCE</scope>
</reference>
<evidence type="ECO:0000256" key="2">
    <source>
        <dbReference type="ARBA" id="ARBA00008376"/>
    </source>
</evidence>
<dbReference type="CDD" id="cd10569">
    <property type="entry name" value="FERM_C_Talin"/>
    <property type="match status" value="1"/>
</dbReference>
<evidence type="ECO:0000256" key="1">
    <source>
        <dbReference type="ARBA" id="ARBA00004496"/>
    </source>
</evidence>
<dbReference type="InterPro" id="IPR018979">
    <property type="entry name" value="FERM_N"/>
</dbReference>
<dbReference type="SUPFAM" id="SSF47220">
    <property type="entry name" value="alpha-catenin/vinculin-like"/>
    <property type="match status" value="3"/>
</dbReference>
<dbReference type="SMART" id="SM01244">
    <property type="entry name" value="IRS"/>
    <property type="match status" value="1"/>
</dbReference>
<dbReference type="PANTHER" id="PTHR19981:SF1">
    <property type="entry name" value="RHEA, ISOFORM B"/>
    <property type="match status" value="1"/>
</dbReference>
<dbReference type="Pfam" id="PF16511">
    <property type="entry name" value="FERM_f0"/>
    <property type="match status" value="1"/>
</dbReference>
<protein>
    <recommendedName>
        <fullName evidence="5">FERM domain-containing protein</fullName>
    </recommendedName>
</protein>
<dbReference type="Gene3D" id="1.20.1420.10">
    <property type="entry name" value="Talin, central domain"/>
    <property type="match status" value="2"/>
</dbReference>
<dbReference type="Pfam" id="PF09379">
    <property type="entry name" value="FERM_N"/>
    <property type="match status" value="1"/>
</dbReference>
<dbReference type="InterPro" id="IPR019749">
    <property type="entry name" value="Band_41_domain"/>
</dbReference>
<evidence type="ECO:0000259" key="5">
    <source>
        <dbReference type="PROSITE" id="PS50057"/>
    </source>
</evidence>
<feature type="coiled-coil region" evidence="4">
    <location>
        <begin position="3124"/>
        <end position="3151"/>
    </location>
</feature>
<gene>
    <name evidence="6" type="ORF">CHILSU_LOCUS6771</name>
</gene>
<dbReference type="Gene3D" id="1.20.120.810">
    <property type="entry name" value="Vinculin, Vh2 four-helix bundle"/>
    <property type="match status" value="1"/>
</dbReference>
<evidence type="ECO:0000256" key="4">
    <source>
        <dbReference type="SAM" id="Coils"/>
    </source>
</evidence>
<keyword evidence="3" id="KW-0963">Cytoplasm</keyword>
<dbReference type="InterPro" id="IPR014352">
    <property type="entry name" value="FERM/acyl-CoA-bd_prot_sf"/>
</dbReference>
<dbReference type="Pfam" id="PF00373">
    <property type="entry name" value="FERM_M"/>
    <property type="match status" value="1"/>
</dbReference>
<dbReference type="InterPro" id="IPR011993">
    <property type="entry name" value="PH-like_dom_sf"/>
</dbReference>
<dbReference type="InterPro" id="IPR035964">
    <property type="entry name" value="I/LWEQ_dom_sf"/>
</dbReference>
<dbReference type="InterPro" id="IPR000299">
    <property type="entry name" value="FERM_domain"/>
</dbReference>
<dbReference type="SUPFAM" id="SSF47031">
    <property type="entry name" value="Second domain of FERM"/>
    <property type="match status" value="1"/>
</dbReference>
<dbReference type="SUPFAM" id="SSF50729">
    <property type="entry name" value="PH domain-like"/>
    <property type="match status" value="1"/>
</dbReference>
<dbReference type="InterPro" id="IPR035963">
    <property type="entry name" value="FERM_2"/>
</dbReference>
<sequence length="3793" mass="419576">MAPLSLKVVLDEGAVTRTVMFESTMRVEEAQAIVKEKILTAHDGKDYGLFLTSADDDKSGIWLERHRQLDYYMLRDGDQLHYLCRLRNLRVRMLDGSVKTMPVDEAKTVEELMVGICARLGITNYDEYGLCHIEEEESDEQKIAPGTGTLTRRVTQQKDRDAKLQQLSKKLKTDDNVEWLDQHRTLRELCVEANTTVLLKRRLFYSDRNVDSRDPVQLNLLYVQARDAILEGRHPVTEDKAVEFAGIQCQIHYGDFQEDKHKPGLIENLSEYLPQQYSGSWGVEKKILKEFRKHHGLGQIEAKFLYTKTARDLPTYGVTFFLVKEKLKGKKKLVPRLLGINAESILRLDEVTKEILQVWPLTQVKTYHAGKSETFTLNFGDYSDKEYSVKTNDAHRIRDILQGYIDIIRKRMDAKYNLNLTEHHAICEDMVQSSRGHIMEHIEHKPNKIFEESFVGPSQIFTYEPGKAMAQGTQIVTVQQLVMQARAGGQQTAKVGEVPMRKGMPLDFVRKLNRLNSNSVKIVTLLTEPNQANLSEAGKIVDNMEADMPSLIEGVKEAANKEKDEEAKKRMLNELQELMDNMKALSESINTNKPEEAQDASKRIADLSIQMCCAMDPRMKKRGEFCRRSRKSFIEDEKTNASIRRGSCLAAAQHLSDTIQQLLQHMIDEYEGPPLDASEVEELENSAADKMAKLNAAIALTLMAFADPQNIDYGVAVTSMNNINELLPELAKDAKALSSVNDGKNRQEFLDAIQALCDATKAVCLAADQEDHQNMREAAKDYGRASDKLQFTFRRGGNKNVDKEKEILDLSKDVDDKTKALLQKSKELTPYVSETESGALEEACARCADATEDIKTCAKLTASSIQEPHCRSALKAAAENLSSSAQHLAITWKPMVEDPARKQLGDELKDRTMELAKALDRLKGTFAGLDGVPEEQDEAKTSQKLKFITTMAAAKKDIKSLETELNKPLDEVSQKGTQEELQNRLAQKLAQLNAALAALMNATADRDKPDYETAELAVSTIRELMPDIVKDGKCLSTHKEAASRERMMNELRALCEATKDICDPSNGNLEDINRIASKFAASSGKLNYIFNPRANRNDEKQIMGISSSANEKSSQLLAEVQELAQRVDGDSGIELETARCRAEDAAIALHNAACVTAPCIQDPRCQESLISAIDSSSAANQHLGSVVERVLKDPRYKDMGGKLKEKLLLLERELDKLKKACQDIGAGENTTENKETGQEALKMQFIRSATDALKHVDTAYKELDKPVVGLKRKMSPEGISKNLTDALHRLTAAIADLITATANRENPDYLAADDALKVVNQELPHIVKDAKTFSSSEPEDKKAAMLEDLRALCNATKALCEIAPQQSSQEMNQAAVKFAGVSGKLVYMFDPAANQDREHNVVEHSSAACETASELLSTVYSLATELDGQPATNLDQAGSGLADGANALLTTTQVTAPYLQDRSCQTKLLSSVDRLQAASDKLASIWRPLVKDPKYSNIDSSLKMHQEKLDKELEDLRKACQITDSGLQTKAIDKPMHPLLSDKRLKFINTISAVDNTLKSLQEELDKPLDTSQTPVPASIQNKLAQSLARLNAAIASLLAATADKENPDCVKAERAVNEINQLLPEFVRGIRMVSASKEPQTRDLMLADLRSLCDTTRQICSDAGNGSLSGLKEHATILADKSGKLFYAVSPRVDQPKEYEIIDLTMEACKKGAVLLSSVQALSSQSEGEMAVTLDEAGTVTADAADTLLATAQLTAPSIHDPVSRATLISSADELTSTLDNLESVWKPVVTHPQHANKKALLDGQKKDLEQALDKLKKAILEDRSGLQTKAIDKPMHPLPSDKRLKFINTISAVDNTLKGLQEELDKPLDTSQTPVPANVQNKLAHSLARLNAAIASLLAATADKENPDCVKAERAVNEINQVMPEFVRGIRMVSASKEPQTRDLMLADLRSLCDTTRQICSDAGNGSLTGLKEHATSLADKSGKLFYAVSPRVDQSKEYEIIELTMEACKKATVLLSSVQTLSSQSEEEMALTLDEAGTVTADAADTLLATAQLTAPSIHDPVSRATLISSADATISSLDNLESVWKPVVTHPQHANKKALLDSQKKDLEQALDKLKTAILEDRAALKSPMRKAPPPPPPKRVTLHEPAICQSPGLKDVTRDFLHNIRNEETQAAGQALLASQKKKKQEEEKAQQQKLIDTVDASVLQIHKAGEELTKLYAGDGEVIPALSPEQTAVVQKQMEHKLAAANAAAARLLAAQHMSSLNHGAACEPASTLAELSPRIVQDAKLLRGALNEDERKSFMEDVLALFDSTKVLLGAAKNDHRKINESAVMFGNKSAKLLYVVRTDVDPSQEKEVFSLARRIGDSASQLALSAAERGPSQQDEAVCGAAGACADSAGTLLYTAKLVAPSIHIAECQQSLVKATDDLSRHVKDYSDSWAPVQTDEQTKRQLNGDVDKLQRMLDSFKEELQTGKLVKRVPVERITVHNTPLRNLACLILEDSQKRAKQANTPPEQRAKFAKYATDLGQAIRQLDLMYHRSSNAPHDVEKRQQLENAVQGLQVMVLMERPTARSPHDNIVDLTDYVRAVSDEAEKLHKECKESQPELKMVRVLCENIKEKAARTMNPELYDQVPGEGVHDRNDVAEFAEECDQRVNTINPIIEGLEDGKNKINLQEKAARLTECIHLLSFATKCDLATTQSVSLDATLEELTDLEKKIDEMLAVTGKSRVLYKTGFRPTRGRGRLVGAVCGGEGEKSLAPAYASYLDDIRVVSDCNEAHQKQRSKEHLVKVLNLLKTLVMTNSRHVATWQPLDHPETAQITEQIVQELESYDSALTNKDGNQKSVLSEVNINKLLLPTRSKLQVDQKEYPEKLNQASSKLSCAVGTLVQGAGNPQAISRAASALLQAHTHLAQIVNAAPVHDIAHSQKIGQAMKETSLQTYSVLKSAELVSQQPNNYATRSKLLDACNRLNDAISQLVRTTSPSGKLQKECSELIFRSQLQQNIAQTPNWCCSLNYPDTLSQLQNQRDVIEKLNEETPMPRAEFSRSLAYVSSATDRSCQYAAHAAYLLTVADQHKELATEGFVDVARIQNLSEALQESCHRIIKTEPDQAKEEASIVVKQVREFQQAITEAQDKIKDEKDKREINESNGDLEEAMTELNAVVHEKALSSARLTAVIIKVLDSTRSICYIIERVSIVPDIKESSDETKACRDDVLKNSRNLNTKLLALIREVKSSEDDDPMTWVTFGTRKAVLEMFEALINSIQANGKRARILEPSQSDNEEESNQGKRRFVQIQLDLANKWLSRPTVKPDVKTAGEEAARTIISLGEKIAEDLNGQEKEEMQDLITSSEELLAECLKKHEPEKARLLAERLKALKKAIERGVVARVVEDFLEGEEPLADLDILADAEKDEEKRKFLLERKIAELLAHLGRITKTARVVAGASHNTDTNKRLLDSTQQTELLAPMLVQAAQKRVISPDDQAAIEHYQKLLSQYAEALANIRNLCDEAVDPMDFVQTAGETMQKLREDSTNDNDPQKCAYASTAITKLANRVITVSMSSSDVRKDPELQKALREAKERLKAVVPGPNTRPSRIPDWKVTTAEILRTTGEVESVLGGEMIFKKQQTSDEPIFAAALDLHTAIRSWSAKDNEIVAVAKRMAVLVAKLSHYMNTERKRDVIVTAKSIVSESHEVAELARKLAHECSDIRIKTNLLKICERIPTISGQLKMLATVKGSLGNQGLKEDQEDMNMLVANAQNLMLSVQEAVNAAASASVKIMSQRGGPRIRWVRKSYY</sequence>
<organism evidence="6 7">
    <name type="scientific">Chilo suppressalis</name>
    <name type="common">Asiatic rice borer moth</name>
    <dbReference type="NCBI Taxonomy" id="168631"/>
    <lineage>
        <taxon>Eukaryota</taxon>
        <taxon>Metazoa</taxon>
        <taxon>Ecdysozoa</taxon>
        <taxon>Arthropoda</taxon>
        <taxon>Hexapoda</taxon>
        <taxon>Insecta</taxon>
        <taxon>Pterygota</taxon>
        <taxon>Neoptera</taxon>
        <taxon>Endopterygota</taxon>
        <taxon>Lepidoptera</taxon>
        <taxon>Glossata</taxon>
        <taxon>Ditrysia</taxon>
        <taxon>Pyraloidea</taxon>
        <taxon>Crambidae</taxon>
        <taxon>Crambinae</taxon>
        <taxon>Chilo</taxon>
    </lineage>
</organism>
<dbReference type="PROSITE" id="PS50057">
    <property type="entry name" value="FERM_3"/>
    <property type="match status" value="1"/>
</dbReference>
<dbReference type="SMART" id="SM00295">
    <property type="entry name" value="B41"/>
    <property type="match status" value="1"/>
</dbReference>
<dbReference type="Gene3D" id="1.20.80.10">
    <property type="match status" value="1"/>
</dbReference>
<dbReference type="InterPro" id="IPR036476">
    <property type="entry name" value="Talin_cent_sf"/>
</dbReference>
<dbReference type="SUPFAM" id="SSF109880">
    <property type="entry name" value="A middle domain of Talin 1"/>
    <property type="match status" value="3"/>
</dbReference>
<dbReference type="SUPFAM" id="SSF109885">
    <property type="entry name" value="I/LWEQ domain"/>
    <property type="match status" value="2"/>
</dbReference>
<feature type="coiled-coil region" evidence="4">
    <location>
        <begin position="2097"/>
        <end position="2128"/>
    </location>
</feature>
<dbReference type="InterPro" id="IPR006077">
    <property type="entry name" value="Vinculin/catenin"/>
</dbReference>
<comment type="subcellular location">
    <subcellularLocation>
        <location evidence="1">Cytoplasm</location>
    </subcellularLocation>
</comment>
<comment type="similarity">
    <text evidence="2">Belongs to the vinculin/alpha-catenin family.</text>
</comment>
<dbReference type="Gene3D" id="3.10.20.90">
    <property type="entry name" value="Phosphatidylinositol 3-kinase Catalytic Subunit, Chain A, domain 1"/>
    <property type="match status" value="2"/>
</dbReference>
<dbReference type="PANTHER" id="PTHR19981">
    <property type="entry name" value="TALIN"/>
    <property type="match status" value="1"/>
</dbReference>
<feature type="coiled-coil region" evidence="4">
    <location>
        <begin position="555"/>
        <end position="592"/>
    </location>
</feature>
<keyword evidence="7" id="KW-1185">Reference proteome</keyword>
<name>A0ABN8B4Q0_CHISP</name>
<dbReference type="Gene3D" id="2.30.29.30">
    <property type="entry name" value="Pleckstrin-homology domain (PH domain)/Phosphotyrosine-binding domain (PTB)"/>
    <property type="match status" value="1"/>
</dbReference>
<dbReference type="InterPro" id="IPR019748">
    <property type="entry name" value="FERM_central"/>
</dbReference>
<dbReference type="CDD" id="cd17090">
    <property type="entry name" value="FERM_F1_TLN"/>
    <property type="match status" value="1"/>
</dbReference>